<dbReference type="AlphaFoldDB" id="X1KKX4"/>
<feature type="transmembrane region" description="Helical" evidence="1">
    <location>
        <begin position="142"/>
        <end position="161"/>
    </location>
</feature>
<reference evidence="3" key="1">
    <citation type="journal article" date="2014" name="Front. Microbiol.">
        <title>High frequency of phylogenetically diverse reductive dehalogenase-homologous genes in deep subseafloor sedimentary metagenomes.</title>
        <authorList>
            <person name="Kawai M."/>
            <person name="Futagami T."/>
            <person name="Toyoda A."/>
            <person name="Takaki Y."/>
            <person name="Nishi S."/>
            <person name="Hori S."/>
            <person name="Arai W."/>
            <person name="Tsubouchi T."/>
            <person name="Morono Y."/>
            <person name="Uchiyama I."/>
            <person name="Ito T."/>
            <person name="Fujiyama A."/>
            <person name="Inagaki F."/>
            <person name="Takami H."/>
        </authorList>
    </citation>
    <scope>NUCLEOTIDE SEQUENCE</scope>
    <source>
        <strain evidence="3">Expedition CK06-06</strain>
    </source>
</reference>
<dbReference type="InterPro" id="IPR000620">
    <property type="entry name" value="EamA_dom"/>
</dbReference>
<comment type="caution">
    <text evidence="3">The sequence shown here is derived from an EMBL/GenBank/DDBJ whole genome shotgun (WGS) entry which is preliminary data.</text>
</comment>
<gene>
    <name evidence="3" type="ORF">S06H3_08313</name>
</gene>
<dbReference type="InterPro" id="IPR037185">
    <property type="entry name" value="EmrE-like"/>
</dbReference>
<feature type="transmembrane region" description="Helical" evidence="1">
    <location>
        <begin position="168"/>
        <end position="184"/>
    </location>
</feature>
<feature type="transmembrane region" description="Helical" evidence="1">
    <location>
        <begin position="45"/>
        <end position="63"/>
    </location>
</feature>
<feature type="transmembrane region" description="Helical" evidence="1">
    <location>
        <begin position="16"/>
        <end position="33"/>
    </location>
</feature>
<evidence type="ECO:0000256" key="1">
    <source>
        <dbReference type="SAM" id="Phobius"/>
    </source>
</evidence>
<evidence type="ECO:0000313" key="3">
    <source>
        <dbReference type="EMBL" id="GAI07717.1"/>
    </source>
</evidence>
<feature type="non-terminal residue" evidence="3">
    <location>
        <position position="1"/>
    </location>
</feature>
<sequence>GVVAAVLLLGEEAKPTILLSVALVILGSYFLTPRGGSGGLGRWKAIMPLALLVGVMWGTAIVPNKYCLSGGMSPAMFLLVGAVTASVACNILRFVHRAKNGGNRMKFKERGVGLSILSGILGLFAGQLLWQHALKIEEASALSPMVGVVIPLGFLFSILFLGEKPTKRAWGSMATIFAGVLLVLM</sequence>
<feature type="transmembrane region" description="Helical" evidence="1">
    <location>
        <begin position="75"/>
        <end position="92"/>
    </location>
</feature>
<proteinExistence type="predicted"/>
<dbReference type="Pfam" id="PF00892">
    <property type="entry name" value="EamA"/>
    <property type="match status" value="1"/>
</dbReference>
<protein>
    <recommendedName>
        <fullName evidence="2">EamA domain-containing protein</fullName>
    </recommendedName>
</protein>
<name>X1KKX4_9ZZZZ</name>
<feature type="transmembrane region" description="Helical" evidence="1">
    <location>
        <begin position="112"/>
        <end position="130"/>
    </location>
</feature>
<evidence type="ECO:0000259" key="2">
    <source>
        <dbReference type="Pfam" id="PF00892"/>
    </source>
</evidence>
<feature type="domain" description="EamA" evidence="2">
    <location>
        <begin position="48"/>
        <end position="184"/>
    </location>
</feature>
<dbReference type="SUPFAM" id="SSF103481">
    <property type="entry name" value="Multidrug resistance efflux transporter EmrE"/>
    <property type="match status" value="1"/>
</dbReference>
<dbReference type="Gene3D" id="1.10.3730.20">
    <property type="match status" value="1"/>
</dbReference>
<keyword evidence="1" id="KW-0812">Transmembrane</keyword>
<organism evidence="3">
    <name type="scientific">marine sediment metagenome</name>
    <dbReference type="NCBI Taxonomy" id="412755"/>
    <lineage>
        <taxon>unclassified sequences</taxon>
        <taxon>metagenomes</taxon>
        <taxon>ecological metagenomes</taxon>
    </lineage>
</organism>
<dbReference type="GO" id="GO:0016020">
    <property type="term" value="C:membrane"/>
    <property type="evidence" value="ECO:0007669"/>
    <property type="project" value="InterPro"/>
</dbReference>
<dbReference type="EMBL" id="BARV01003488">
    <property type="protein sequence ID" value="GAI07717.1"/>
    <property type="molecule type" value="Genomic_DNA"/>
</dbReference>
<accession>X1KKX4</accession>
<keyword evidence="1" id="KW-0472">Membrane</keyword>
<keyword evidence="1" id="KW-1133">Transmembrane helix</keyword>